<dbReference type="InterPro" id="IPR016130">
    <property type="entry name" value="Tyr_Pase_AS"/>
</dbReference>
<feature type="compositionally biased region" description="Polar residues" evidence="6">
    <location>
        <begin position="472"/>
        <end position="490"/>
    </location>
</feature>
<dbReference type="SMART" id="SM00181">
    <property type="entry name" value="EGF"/>
    <property type="match status" value="4"/>
</dbReference>
<evidence type="ECO:0000256" key="7">
    <source>
        <dbReference type="SAM" id="Phobius"/>
    </source>
</evidence>
<protein>
    <recommendedName>
        <fullName evidence="2">protein-tyrosine-phosphatase</fullName>
        <ecNumber evidence="2">3.1.3.48</ecNumber>
    </recommendedName>
</protein>
<dbReference type="Pfam" id="PF22633">
    <property type="entry name" value="F5_F8_type_C_2"/>
    <property type="match status" value="1"/>
</dbReference>
<keyword evidence="7" id="KW-0812">Transmembrane</keyword>
<dbReference type="CDD" id="cd00047">
    <property type="entry name" value="PTPc"/>
    <property type="match status" value="2"/>
</dbReference>
<evidence type="ECO:0000259" key="8">
    <source>
        <dbReference type="PROSITE" id="PS50055"/>
    </source>
</evidence>
<keyword evidence="4" id="KW-0904">Protein phosphatase</keyword>
<keyword evidence="7" id="KW-1133">Transmembrane helix</keyword>
<feature type="transmembrane region" description="Helical" evidence="7">
    <location>
        <begin position="429"/>
        <end position="452"/>
    </location>
</feature>
<dbReference type="PROSITE" id="PS00383">
    <property type="entry name" value="TYR_PHOSPHATASE_1"/>
    <property type="match status" value="1"/>
</dbReference>
<feature type="domain" description="Tyrosine specific protein phosphatases" evidence="9">
    <location>
        <begin position="733"/>
        <end position="806"/>
    </location>
</feature>
<evidence type="ECO:0000256" key="2">
    <source>
        <dbReference type="ARBA" id="ARBA00013064"/>
    </source>
</evidence>
<sequence length="1112" mass="126182">MFNTVSYFPRRNSKESMWFAVIIITYIQIVSGLENLALRKSVWEDHPWPNKSFKWNAVNAVDGQYSNRSAAGGQCVITENYHEEATWRVDLGGVVSISHIDIYYRTDNQPKPTVYTSRMAGFFLYVSNTTSKEDGHLCFHEMQKVNGTPSEDQSINCSVQGRYVIYFNERKKSVTYPTYYSKDAYYELCELEVYGCNSSIYYGPKCLPCPANCQERRCDINTGRCLGCSPGYQGLFCGQGCLIQTYGQDCSLSCGNCSNGETCHHVNGTCIHGCSEGAHGNRCLMPCKLGYYGKNCSHTCSENCYETYSCDRFTGKCNKGCKDGWQGSKCEEKCTNNKFGRNCGQPCGNCVAGDHCHHINGSCLKGCSPGYIGKLCKQHCEETFYGPNCAWNCSTDCINNTCDYVSGECFFYKQDLKHESTEVHVSENIALISGLIAAFVIVVLAIILLIIFKRRTGTDTATKKDERRTSAHNENNTEQNISNIYQNISTERNECPENPQSSSSLNNQKMTMKDDDVDIDEKIHEENPYGDFYMNDDTLPDIQVKNLHKIIQENSANEDDGFKKEYAGILYGERHPCEIGKRPENLPKNRFKNTFPYDHSRVILCNTKQDYINANYIDGLKDSRKYIASQGPKQNTLSDFWHMIWQENVFQIVMLTNLREGTKNKCAQYWPETDRTITFGSLALHLEVEKAYAHYIIRRIKMSHKKLNVIRSVTQYHYTAWPDHGIPDSICLLMYHNHVTRTKDPEHNGPVLVHCSAGLGRTGTYIAIDTLGDKLRERGAKINIADFVKKMRKDRMNMVQTYEQYKTIFLVLNEICKASLNSKSPTDFIRSLETGDQDKPVNSSALRKEFQMLLSVRPHYKESDYKISSQSGDVSSIRPLDKHVLYLTTSVPRRGNYINAISLSSFVSLKAFIITKYPAPEDVVDLLRLIIDQESQVVVCLDPLSHIKSARKWLPDSESLKAVPPFTTRLLEEHVEEVKCSKLSINKEGSGKEERSVDIVEPTSDLITDHPPTVLQILKLVTVVGNIETESPIIVISKDGASLCGVFCAVYNSIQQLTMDKEVDVFSIVRQLQIRRPELCSTLQEYKLIQDVLKTFIELHQSQTVENIYSNQ</sequence>
<dbReference type="Gene3D" id="3.90.190.10">
    <property type="entry name" value="Protein tyrosine phosphatase superfamily"/>
    <property type="match status" value="2"/>
</dbReference>
<keyword evidence="3" id="KW-0378">Hydrolase</keyword>
<feature type="transmembrane region" description="Helical" evidence="7">
    <location>
        <begin position="17"/>
        <end position="38"/>
    </location>
</feature>
<name>A0A8B8C8L9_CRAVI</name>
<evidence type="ECO:0000259" key="9">
    <source>
        <dbReference type="PROSITE" id="PS50056"/>
    </source>
</evidence>
<accession>A0A8B8C8L9</accession>
<dbReference type="PRINTS" id="PR00700">
    <property type="entry name" value="PRTYPHPHTASE"/>
</dbReference>
<dbReference type="SMART" id="SM00194">
    <property type="entry name" value="PTPc"/>
    <property type="match status" value="2"/>
</dbReference>
<dbReference type="PROSITE" id="PS50055">
    <property type="entry name" value="TYR_PHOSPHATASE_PTP"/>
    <property type="match status" value="2"/>
</dbReference>
<evidence type="ECO:0000313" key="11">
    <source>
        <dbReference type="RefSeq" id="XP_022312093.1"/>
    </source>
</evidence>
<proteinExistence type="inferred from homology"/>
<evidence type="ECO:0000256" key="1">
    <source>
        <dbReference type="ARBA" id="ARBA00009580"/>
    </source>
</evidence>
<dbReference type="InterPro" id="IPR008979">
    <property type="entry name" value="Galactose-bd-like_sf"/>
</dbReference>
<feature type="compositionally biased region" description="Basic and acidic residues" evidence="6">
    <location>
        <begin position="461"/>
        <end position="471"/>
    </location>
</feature>
<feature type="region of interest" description="Disordered" evidence="6">
    <location>
        <begin position="460"/>
        <end position="513"/>
    </location>
</feature>
<dbReference type="PANTHER" id="PTHR19134">
    <property type="entry name" value="RECEPTOR-TYPE TYROSINE-PROTEIN PHOSPHATASE"/>
    <property type="match status" value="1"/>
</dbReference>
<evidence type="ECO:0000313" key="10">
    <source>
        <dbReference type="Proteomes" id="UP000694844"/>
    </source>
</evidence>
<dbReference type="InterPro" id="IPR000242">
    <property type="entry name" value="PTP_cat"/>
</dbReference>
<dbReference type="SUPFAM" id="SSF52799">
    <property type="entry name" value="(Phosphotyrosine protein) phosphatases II"/>
    <property type="match status" value="2"/>
</dbReference>
<dbReference type="GO" id="GO:0004725">
    <property type="term" value="F:protein tyrosine phosphatase activity"/>
    <property type="evidence" value="ECO:0007669"/>
    <property type="project" value="UniProtKB-EC"/>
</dbReference>
<evidence type="ECO:0000256" key="3">
    <source>
        <dbReference type="ARBA" id="ARBA00022801"/>
    </source>
</evidence>
<dbReference type="Proteomes" id="UP000694844">
    <property type="component" value="Chromosome 10"/>
</dbReference>
<dbReference type="Gene3D" id="2.60.120.260">
    <property type="entry name" value="Galactose-binding domain-like"/>
    <property type="match status" value="1"/>
</dbReference>
<dbReference type="InterPro" id="IPR000387">
    <property type="entry name" value="Tyr_Pase_dom"/>
</dbReference>
<dbReference type="OrthoDB" id="6144196at2759"/>
<dbReference type="PROSITE" id="PS50056">
    <property type="entry name" value="TYR_PHOSPHATASE_2"/>
    <property type="match status" value="2"/>
</dbReference>
<dbReference type="InterPro" id="IPR000742">
    <property type="entry name" value="EGF"/>
</dbReference>
<dbReference type="AlphaFoldDB" id="A0A8B8C8L9"/>
<feature type="domain" description="Tyrosine-protein phosphatase" evidence="8">
    <location>
        <begin position="562"/>
        <end position="815"/>
    </location>
</feature>
<keyword evidence="7" id="KW-0472">Membrane</keyword>
<evidence type="ECO:0000256" key="5">
    <source>
        <dbReference type="ARBA" id="ARBA00051722"/>
    </source>
</evidence>
<dbReference type="RefSeq" id="XP_022312093.1">
    <property type="nucleotide sequence ID" value="XM_022456385.1"/>
</dbReference>
<comment type="catalytic activity">
    <reaction evidence="5">
        <text>O-phospho-L-tyrosyl-[protein] + H2O = L-tyrosyl-[protein] + phosphate</text>
        <dbReference type="Rhea" id="RHEA:10684"/>
        <dbReference type="Rhea" id="RHEA-COMP:10136"/>
        <dbReference type="Rhea" id="RHEA-COMP:20101"/>
        <dbReference type="ChEBI" id="CHEBI:15377"/>
        <dbReference type="ChEBI" id="CHEBI:43474"/>
        <dbReference type="ChEBI" id="CHEBI:46858"/>
        <dbReference type="ChEBI" id="CHEBI:61978"/>
        <dbReference type="EC" id="3.1.3.48"/>
    </reaction>
</comment>
<dbReference type="EC" id="3.1.3.48" evidence="2"/>
<dbReference type="Gene3D" id="2.170.300.10">
    <property type="entry name" value="Tie2 ligand-binding domain superfamily"/>
    <property type="match status" value="1"/>
</dbReference>
<dbReference type="InterPro" id="IPR003595">
    <property type="entry name" value="Tyr_Pase_cat"/>
</dbReference>
<keyword evidence="10" id="KW-1185">Reference proteome</keyword>
<dbReference type="InterPro" id="IPR029021">
    <property type="entry name" value="Prot-tyrosine_phosphatase-like"/>
</dbReference>
<dbReference type="InterPro" id="IPR050348">
    <property type="entry name" value="Protein-Tyr_Phosphatase"/>
</dbReference>
<organism evidence="10 11">
    <name type="scientific">Crassostrea virginica</name>
    <name type="common">Eastern oyster</name>
    <dbReference type="NCBI Taxonomy" id="6565"/>
    <lineage>
        <taxon>Eukaryota</taxon>
        <taxon>Metazoa</taxon>
        <taxon>Spiralia</taxon>
        <taxon>Lophotrochozoa</taxon>
        <taxon>Mollusca</taxon>
        <taxon>Bivalvia</taxon>
        <taxon>Autobranchia</taxon>
        <taxon>Pteriomorphia</taxon>
        <taxon>Ostreida</taxon>
        <taxon>Ostreoidea</taxon>
        <taxon>Ostreidae</taxon>
        <taxon>Crassostrea</taxon>
    </lineage>
</organism>
<dbReference type="GeneID" id="111117321"/>
<dbReference type="SMART" id="SM00404">
    <property type="entry name" value="PTPc_motif"/>
    <property type="match status" value="2"/>
</dbReference>
<gene>
    <name evidence="11" type="primary">LOC111117321</name>
</gene>
<feature type="domain" description="Tyrosine specific protein phosphatases" evidence="9">
    <location>
        <begin position="1018"/>
        <end position="1087"/>
    </location>
</feature>
<comment type="similarity">
    <text evidence="1">Belongs to the protein-tyrosine phosphatase family.</text>
</comment>
<dbReference type="PANTHER" id="PTHR19134:SF562">
    <property type="entry name" value="PROTEIN-TYROSINE-PHOSPHATASE"/>
    <property type="match status" value="1"/>
</dbReference>
<dbReference type="Pfam" id="PF00102">
    <property type="entry name" value="Y_phosphatase"/>
    <property type="match status" value="2"/>
</dbReference>
<evidence type="ECO:0000256" key="4">
    <source>
        <dbReference type="ARBA" id="ARBA00022912"/>
    </source>
</evidence>
<evidence type="ECO:0000256" key="6">
    <source>
        <dbReference type="SAM" id="MobiDB-lite"/>
    </source>
</evidence>
<feature type="compositionally biased region" description="Polar residues" evidence="6">
    <location>
        <begin position="498"/>
        <end position="510"/>
    </location>
</feature>
<dbReference type="SUPFAM" id="SSF49785">
    <property type="entry name" value="Galactose-binding domain-like"/>
    <property type="match status" value="1"/>
</dbReference>
<dbReference type="FunFam" id="3.90.190.10:FF:000102">
    <property type="entry name" value="Receptor-type tyrosine-protein phosphatase"/>
    <property type="match status" value="1"/>
</dbReference>
<reference evidence="11" key="1">
    <citation type="submission" date="2025-08" db="UniProtKB">
        <authorList>
            <consortium name="RefSeq"/>
        </authorList>
    </citation>
    <scope>IDENTIFICATION</scope>
    <source>
        <tissue evidence="11">Whole sample</tissue>
    </source>
</reference>
<feature type="domain" description="Tyrosine-protein phosphatase" evidence="8">
    <location>
        <begin position="846"/>
        <end position="1096"/>
    </location>
</feature>
<dbReference type="KEGG" id="cvn:111117321"/>